<gene>
    <name evidence="2" type="ORF">PanWU01x14_370940</name>
</gene>
<dbReference type="EMBL" id="JXTB01001150">
    <property type="protein sequence ID" value="PON31300.1"/>
    <property type="molecule type" value="Genomic_DNA"/>
</dbReference>
<feature type="coiled-coil region" evidence="1">
    <location>
        <begin position="11"/>
        <end position="38"/>
    </location>
</feature>
<comment type="caution">
    <text evidence="2">The sequence shown here is derived from an EMBL/GenBank/DDBJ whole genome shotgun (WGS) entry which is preliminary data.</text>
</comment>
<proteinExistence type="predicted"/>
<evidence type="ECO:0000313" key="3">
    <source>
        <dbReference type="Proteomes" id="UP000237105"/>
    </source>
</evidence>
<evidence type="ECO:0000256" key="1">
    <source>
        <dbReference type="SAM" id="Coils"/>
    </source>
</evidence>
<evidence type="ECO:0000313" key="2">
    <source>
        <dbReference type="EMBL" id="PON31300.1"/>
    </source>
</evidence>
<protein>
    <submittedName>
        <fullName evidence="2">Uncharacterized protein</fullName>
    </submittedName>
</protein>
<keyword evidence="3" id="KW-1185">Reference proteome</keyword>
<dbReference type="AlphaFoldDB" id="A0A2P5A427"/>
<organism evidence="2 3">
    <name type="scientific">Parasponia andersonii</name>
    <name type="common">Sponia andersonii</name>
    <dbReference type="NCBI Taxonomy" id="3476"/>
    <lineage>
        <taxon>Eukaryota</taxon>
        <taxon>Viridiplantae</taxon>
        <taxon>Streptophyta</taxon>
        <taxon>Embryophyta</taxon>
        <taxon>Tracheophyta</taxon>
        <taxon>Spermatophyta</taxon>
        <taxon>Magnoliopsida</taxon>
        <taxon>eudicotyledons</taxon>
        <taxon>Gunneridae</taxon>
        <taxon>Pentapetalae</taxon>
        <taxon>rosids</taxon>
        <taxon>fabids</taxon>
        <taxon>Rosales</taxon>
        <taxon>Cannabaceae</taxon>
        <taxon>Parasponia</taxon>
    </lineage>
</organism>
<dbReference type="Proteomes" id="UP000237105">
    <property type="component" value="Unassembled WGS sequence"/>
</dbReference>
<keyword evidence="1" id="KW-0175">Coiled coil</keyword>
<reference evidence="3" key="1">
    <citation type="submission" date="2016-06" db="EMBL/GenBank/DDBJ databases">
        <title>Parallel loss of symbiosis genes in relatives of nitrogen-fixing non-legume Parasponia.</title>
        <authorList>
            <person name="Van Velzen R."/>
            <person name="Holmer R."/>
            <person name="Bu F."/>
            <person name="Rutten L."/>
            <person name="Van Zeijl A."/>
            <person name="Liu W."/>
            <person name="Santuari L."/>
            <person name="Cao Q."/>
            <person name="Sharma T."/>
            <person name="Shen D."/>
            <person name="Roswanjaya Y."/>
            <person name="Wardhani T."/>
            <person name="Kalhor M.S."/>
            <person name="Jansen J."/>
            <person name="Van den Hoogen J."/>
            <person name="Gungor B."/>
            <person name="Hartog M."/>
            <person name="Hontelez J."/>
            <person name="Verver J."/>
            <person name="Yang W.-C."/>
            <person name="Schijlen E."/>
            <person name="Repin R."/>
            <person name="Schilthuizen M."/>
            <person name="Schranz E."/>
            <person name="Heidstra R."/>
            <person name="Miyata K."/>
            <person name="Fedorova E."/>
            <person name="Kohlen W."/>
            <person name="Bisseling T."/>
            <person name="Smit S."/>
            <person name="Geurts R."/>
        </authorList>
    </citation>
    <scope>NUCLEOTIDE SEQUENCE [LARGE SCALE GENOMIC DNA]</scope>
    <source>
        <strain evidence="3">cv. WU1-14</strain>
    </source>
</reference>
<name>A0A2P5A427_PARAD</name>
<sequence>MLSLMKLLESLRRMMLSCKKKERELSILEHQYEISTQELEGIKTSHVKKIEDTCQVAVNEAIEAWFEEFSTSELYKQAVIYGSHCFKDEVISYYPDIDLSIYDLERN</sequence>
<accession>A0A2P5A427</accession>